<sequence length="547" mass="61521">MRDERVLGWYNLNGTTFVSQSVADDPSELAQLINHEATHHLLASATPFGYVQQIIESRLEAPWDPPNPDLYRCRELLFRASRFVQEATATYCGLLELPEDALVDARLRLPDLYRQGFELFDGLFPRSLPHLVRYRAARAIACRALETTVLLDWVPQHLQEIGNLEKYLQNPQQSPNDRLHLIVSRLRESPAAYRVQWAGAHRRYRGNLEEGSPGSLRLVPEKPEPLVEIAFHPLPEWRDLRVKAWDILRSFGIPEGHDAEIVVGMTYENAISPAAHGAKTLTSADLAAGLHRGCDFILVDRNVFDFEQVQENADGRFSVPPRSARLQLFKPDSNVSLEAFTRIDDLSAVLDLVDPGRGATVCAMGLGILPVQRYSGPSSVAAESEAILEDLATWSGGRPVVIYTAGQDSGLSMAAMILERARGRLLNHAVVWRETWGFVLLRSQQVPGPTIVHPVLISEWERKFPSFTRDFDVDLNSSGEQFFWGDYRNVLPVLRFARAFTGAEYTPSRWQNFWEEIARAIVAPQDLVAYPDVNANAVEFPDADPEH</sequence>
<evidence type="ECO:0000313" key="2">
    <source>
        <dbReference type="Proteomes" id="UP000001382"/>
    </source>
</evidence>
<dbReference type="EMBL" id="CP001867">
    <property type="protein sequence ID" value="ADB74184.1"/>
    <property type="molecule type" value="Genomic_DNA"/>
</dbReference>
<dbReference type="RefSeq" id="WP_012947624.1">
    <property type="nucleotide sequence ID" value="NC_013757.1"/>
</dbReference>
<reference evidence="1 2" key="1">
    <citation type="journal article" date="2010" name="Stand. Genomic Sci.">
        <title>Complete genome sequence of Geodermatophilus obscurus type strain (G-20).</title>
        <authorList>
            <person name="Ivanova N."/>
            <person name="Sikorski J."/>
            <person name="Jando M."/>
            <person name="Munk C."/>
            <person name="Lapidus A."/>
            <person name="Glavina Del Rio T."/>
            <person name="Copeland A."/>
            <person name="Tice H."/>
            <person name="Cheng J.-F."/>
            <person name="Lucas S."/>
            <person name="Chen F."/>
            <person name="Nolan M."/>
            <person name="Bruce D."/>
            <person name="Goodwin L."/>
            <person name="Pitluck S."/>
            <person name="Mavromatis K."/>
            <person name="Mikhailova N."/>
            <person name="Pati A."/>
            <person name="Chen A."/>
            <person name="Palaniappan K."/>
            <person name="Land M."/>
            <person name="Hauser L."/>
            <person name="Chang Y.-J."/>
            <person name="Jeffries C.D."/>
            <person name="Meincke L."/>
            <person name="Brettin T."/>
            <person name="Detter J.C."/>
            <person name="Detter J.C."/>
            <person name="Rohde M."/>
            <person name="Goeker M."/>
            <person name="Bristow J."/>
            <person name="Eisen J.A."/>
            <person name="Markowitz V."/>
            <person name="Hugenholtz P."/>
            <person name="Kyrpides N.C."/>
            <person name="Klenk H.-P."/>
        </authorList>
    </citation>
    <scope>NUCLEOTIDE SEQUENCE [LARGE SCALE GENOMIC DNA]</scope>
    <source>
        <strain evidence="2">ATCC 25078 / DSM 43160 / JCM 3152 / KCC A-0152 / KCTC 9177 / NBRC 13315 / NRRL B-3577 / G-20</strain>
    </source>
</reference>
<proteinExistence type="predicted"/>
<name>D2SC16_GEOOG</name>
<organism evidence="1 2">
    <name type="scientific">Geodermatophilus obscurus (strain ATCC 25078 / DSM 43160 / JCM 3152 / CCUG 61914 / KCC A-0152 / KCTC 9177 / NBRC 13315 / NRRL B-3577 / G-20)</name>
    <dbReference type="NCBI Taxonomy" id="526225"/>
    <lineage>
        <taxon>Bacteria</taxon>
        <taxon>Bacillati</taxon>
        <taxon>Actinomycetota</taxon>
        <taxon>Actinomycetes</taxon>
        <taxon>Geodermatophilales</taxon>
        <taxon>Geodermatophilaceae</taxon>
        <taxon>Geodermatophilus</taxon>
    </lineage>
</organism>
<dbReference type="KEGG" id="gob:Gobs_1454"/>
<dbReference type="AlphaFoldDB" id="D2SC16"/>
<dbReference type="Proteomes" id="UP000001382">
    <property type="component" value="Chromosome"/>
</dbReference>
<dbReference type="HOGENOM" id="CLU_497618_0_0_11"/>
<protein>
    <submittedName>
        <fullName evidence="1">Uncharacterized protein</fullName>
    </submittedName>
</protein>
<keyword evidence="2" id="KW-1185">Reference proteome</keyword>
<reference evidence="2" key="2">
    <citation type="submission" date="2010-01" db="EMBL/GenBank/DDBJ databases">
        <title>The complete genome of Geodermatophilus obscurus DSM 43160.</title>
        <authorList>
            <consortium name="US DOE Joint Genome Institute (JGI-PGF)"/>
            <person name="Lucas S."/>
            <person name="Copeland A."/>
            <person name="Lapidus A."/>
            <person name="Glavina del Rio T."/>
            <person name="Dalin E."/>
            <person name="Tice H."/>
            <person name="Bruce D."/>
            <person name="Goodwin L."/>
            <person name="Pitluck S."/>
            <person name="Kyrpides N."/>
            <person name="Mavromatis K."/>
            <person name="Ivanova N."/>
            <person name="Munk A.C."/>
            <person name="Brettin T."/>
            <person name="Detter J.C."/>
            <person name="Han C."/>
            <person name="Larimer F."/>
            <person name="Land M."/>
            <person name="Hauser L."/>
            <person name="Markowitz V."/>
            <person name="Cheng J.-F."/>
            <person name="Hugenholtz P."/>
            <person name="Woyke T."/>
            <person name="Wu D."/>
            <person name="Jando M."/>
            <person name="Schneider S."/>
            <person name="Klenk H.-P."/>
            <person name="Eisen J.A."/>
        </authorList>
    </citation>
    <scope>NUCLEOTIDE SEQUENCE [LARGE SCALE GENOMIC DNA]</scope>
    <source>
        <strain evidence="2">ATCC 25078 / DSM 43160 / JCM 3152 / KCC A-0152 / KCTC 9177 / NBRC 13315 / NRRL B-3577 / G-20</strain>
    </source>
</reference>
<gene>
    <name evidence="1" type="ordered locus">Gobs_1454</name>
</gene>
<evidence type="ECO:0000313" key="1">
    <source>
        <dbReference type="EMBL" id="ADB74184.1"/>
    </source>
</evidence>
<accession>D2SC16</accession>